<reference evidence="4" key="1">
    <citation type="submission" date="2020-10" db="EMBL/GenBank/DDBJ databases">
        <authorList>
            <person name="Castelo-Branco R."/>
            <person name="Eusebio N."/>
            <person name="Adriana R."/>
            <person name="Vieira A."/>
            <person name="Brugerolle De Fraissinette N."/>
            <person name="Rezende De Castro R."/>
            <person name="Schneider M.P."/>
            <person name="Vasconcelos V."/>
            <person name="Leao P.N."/>
        </authorList>
    </citation>
    <scope>NUCLEOTIDE SEQUENCE</scope>
    <source>
        <strain evidence="4">LEGE 07310</strain>
    </source>
</reference>
<dbReference type="CDD" id="cd04496">
    <property type="entry name" value="SSB_OBF"/>
    <property type="match status" value="1"/>
</dbReference>
<evidence type="ECO:0000256" key="3">
    <source>
        <dbReference type="SAM" id="MobiDB-lite"/>
    </source>
</evidence>
<evidence type="ECO:0000256" key="1">
    <source>
        <dbReference type="ARBA" id="ARBA00023125"/>
    </source>
</evidence>
<dbReference type="AlphaFoldDB" id="A0A8J7A7I9"/>
<proteinExistence type="predicted"/>
<dbReference type="PROSITE" id="PS50935">
    <property type="entry name" value="SSB"/>
    <property type="match status" value="1"/>
</dbReference>
<evidence type="ECO:0000313" key="5">
    <source>
        <dbReference type="Proteomes" id="UP000636505"/>
    </source>
</evidence>
<dbReference type="SUPFAM" id="SSF50249">
    <property type="entry name" value="Nucleic acid-binding proteins"/>
    <property type="match status" value="1"/>
</dbReference>
<name>A0A8J7A7I9_9CYAN</name>
<keyword evidence="1 2" id="KW-0238">DNA-binding</keyword>
<evidence type="ECO:0000313" key="4">
    <source>
        <dbReference type="EMBL" id="MBE9078377.1"/>
    </source>
</evidence>
<accession>A0A8J7A7I9</accession>
<protein>
    <submittedName>
        <fullName evidence="4">Single-stranded DNA-binding protein</fullName>
    </submittedName>
</protein>
<organism evidence="4 5">
    <name type="scientific">Vasconcelosia minhoensis LEGE 07310</name>
    <dbReference type="NCBI Taxonomy" id="915328"/>
    <lineage>
        <taxon>Bacteria</taxon>
        <taxon>Bacillati</taxon>
        <taxon>Cyanobacteriota</taxon>
        <taxon>Cyanophyceae</taxon>
        <taxon>Nodosilineales</taxon>
        <taxon>Cymatolegaceae</taxon>
        <taxon>Vasconcelosia</taxon>
        <taxon>Vasconcelosia minhoensis</taxon>
    </lineage>
</organism>
<dbReference type="GO" id="GO:0003697">
    <property type="term" value="F:single-stranded DNA binding"/>
    <property type="evidence" value="ECO:0007669"/>
    <property type="project" value="InterPro"/>
</dbReference>
<feature type="compositionally biased region" description="Low complexity" evidence="3">
    <location>
        <begin position="119"/>
        <end position="138"/>
    </location>
</feature>
<dbReference type="InterPro" id="IPR012340">
    <property type="entry name" value="NA-bd_OB-fold"/>
</dbReference>
<keyword evidence="5" id="KW-1185">Reference proteome</keyword>
<comment type="caution">
    <text evidence="4">The sequence shown here is derived from an EMBL/GenBank/DDBJ whole genome shotgun (WGS) entry which is preliminary data.</text>
</comment>
<dbReference type="Pfam" id="PF00436">
    <property type="entry name" value="SSB"/>
    <property type="match status" value="1"/>
</dbReference>
<feature type="region of interest" description="Disordered" evidence="3">
    <location>
        <begin position="119"/>
        <end position="148"/>
    </location>
</feature>
<dbReference type="Gene3D" id="2.40.50.140">
    <property type="entry name" value="Nucleic acid-binding proteins"/>
    <property type="match status" value="1"/>
</dbReference>
<dbReference type="InterPro" id="IPR000424">
    <property type="entry name" value="Primosome_PriB/ssb"/>
</dbReference>
<dbReference type="EMBL" id="JADEXG010000031">
    <property type="protein sequence ID" value="MBE9078377.1"/>
    <property type="molecule type" value="Genomic_DNA"/>
</dbReference>
<dbReference type="RefSeq" id="WP_193908163.1">
    <property type="nucleotide sequence ID" value="NZ_JADEXG010000031.1"/>
</dbReference>
<gene>
    <name evidence="4" type="ORF">IQ241_13915</name>
</gene>
<dbReference type="Proteomes" id="UP000636505">
    <property type="component" value="Unassembled WGS sequence"/>
</dbReference>
<sequence>MNHCVLMAEIVKAPQLRYTSDSQTPIAEFIIQFPGLRSDDPPSQLKAIGWGNLAQEIQEGYKEGDRVVLEGRLKMDSVDRPEGFKEKRAELTVRRIYGLSALQSLTLDTAAAAPTASISTQAAPAAAQTPVPATSSPAEATDYDEIPF</sequence>
<evidence type="ECO:0000256" key="2">
    <source>
        <dbReference type="PROSITE-ProRule" id="PRU00252"/>
    </source>
</evidence>